<organism evidence="1">
    <name type="scientific">uncultured Desulfobacterium sp</name>
    <dbReference type="NCBI Taxonomy" id="201089"/>
    <lineage>
        <taxon>Bacteria</taxon>
        <taxon>Pseudomonadati</taxon>
        <taxon>Thermodesulfobacteriota</taxon>
        <taxon>Desulfobacteria</taxon>
        <taxon>Desulfobacterales</taxon>
        <taxon>Desulfobacteriaceae</taxon>
        <taxon>Desulfobacterium</taxon>
        <taxon>environmental samples</taxon>
    </lineage>
</organism>
<dbReference type="EMBL" id="OJIN01000033">
    <property type="protein sequence ID" value="SPD72303.1"/>
    <property type="molecule type" value="Genomic_DNA"/>
</dbReference>
<reference evidence="1" key="1">
    <citation type="submission" date="2018-01" db="EMBL/GenBank/DDBJ databases">
        <authorList>
            <person name="Regsiter A."/>
            <person name="William W."/>
        </authorList>
    </citation>
    <scope>NUCLEOTIDE SEQUENCE</scope>
    <source>
        <strain evidence="1">TRIP AH-1</strain>
    </source>
</reference>
<dbReference type="AlphaFoldDB" id="A0A445MS83"/>
<dbReference type="PANTHER" id="PTHR35866:SF1">
    <property type="entry name" value="YKGJ FAMILY CYSTEINE CLUSTER PROTEIN"/>
    <property type="match status" value="1"/>
</dbReference>
<accession>A0A445MS83</accession>
<sequence length="249" mass="29043">MNDEIFRPLTGNTFQFSCHKGISCFTECCAKLRLALTPYDILRMKNRLGLSSDQFLDNYTETDLTLHWRFPMVRLNMRDDEKRTCPFVTPDGCTIYEDRPGACRLYPVGRAARLDNAADDDNPRDKFFLVTESHCLGFHEERPWTLEEWLNHEGVSKYNAMNDKWLKIVGSKKGLGPQELIQKKLQVFFIASYNLDKFRSFLFQGRFFDRVAVDQGTKQAIKDDDEALMDFALDWLKFSLFGEKTLTTR</sequence>
<evidence type="ECO:0008006" key="2">
    <source>
        <dbReference type="Google" id="ProtNLM"/>
    </source>
</evidence>
<dbReference type="InterPro" id="IPR005358">
    <property type="entry name" value="Puta_zinc/iron-chelating_dom"/>
</dbReference>
<dbReference type="Pfam" id="PF03692">
    <property type="entry name" value="CxxCxxCC"/>
    <property type="match status" value="1"/>
</dbReference>
<name>A0A445MS83_9BACT</name>
<proteinExistence type="predicted"/>
<protein>
    <recommendedName>
        <fullName evidence="2">YkgJ family cysteine cluster protein</fullName>
    </recommendedName>
</protein>
<evidence type="ECO:0000313" key="1">
    <source>
        <dbReference type="EMBL" id="SPD72303.1"/>
    </source>
</evidence>
<dbReference type="PANTHER" id="PTHR35866">
    <property type="entry name" value="PUTATIVE-RELATED"/>
    <property type="match status" value="1"/>
</dbReference>
<gene>
    <name evidence="1" type="ORF">PITCH_A1280049</name>
</gene>